<evidence type="ECO:0000313" key="2">
    <source>
        <dbReference type="Proteomes" id="UP000554482"/>
    </source>
</evidence>
<proteinExistence type="predicted"/>
<keyword evidence="2" id="KW-1185">Reference proteome</keyword>
<dbReference type="Proteomes" id="UP000554482">
    <property type="component" value="Unassembled WGS sequence"/>
</dbReference>
<dbReference type="AlphaFoldDB" id="A0A7J6WBL1"/>
<comment type="caution">
    <text evidence="1">The sequence shown here is derived from an EMBL/GenBank/DDBJ whole genome shotgun (WGS) entry which is preliminary data.</text>
</comment>
<protein>
    <submittedName>
        <fullName evidence="1">Uncharacterized protein</fullName>
    </submittedName>
</protein>
<accession>A0A7J6WBL1</accession>
<evidence type="ECO:0000313" key="1">
    <source>
        <dbReference type="EMBL" id="KAF5193572.1"/>
    </source>
</evidence>
<sequence length="93" mass="10739">MGELMGKQHKGIIVIINSSKAKESNRTFHLLSRRLLSRVLSHQGVFGILDWRIKRRQITQLIRTSIRSSPKIVRTSFFCHSGPVGLVKFYFND</sequence>
<reference evidence="1 2" key="1">
    <citation type="submission" date="2020-06" db="EMBL/GenBank/DDBJ databases">
        <title>Transcriptomic and genomic resources for Thalictrum thalictroides and T. hernandezii: Facilitating candidate gene discovery in an emerging model plant lineage.</title>
        <authorList>
            <person name="Arias T."/>
            <person name="Riano-Pachon D.M."/>
            <person name="Di Stilio V.S."/>
        </authorList>
    </citation>
    <scope>NUCLEOTIDE SEQUENCE [LARGE SCALE GENOMIC DNA]</scope>
    <source>
        <strain evidence="2">cv. WT478/WT964</strain>
        <tissue evidence="1">Leaves</tissue>
    </source>
</reference>
<dbReference type="EMBL" id="JABWDY010019882">
    <property type="protein sequence ID" value="KAF5193572.1"/>
    <property type="molecule type" value="Genomic_DNA"/>
</dbReference>
<name>A0A7J6WBL1_THATH</name>
<gene>
    <name evidence="1" type="ORF">FRX31_016837</name>
</gene>
<organism evidence="1 2">
    <name type="scientific">Thalictrum thalictroides</name>
    <name type="common">Rue-anemone</name>
    <name type="synonym">Anemone thalictroides</name>
    <dbReference type="NCBI Taxonomy" id="46969"/>
    <lineage>
        <taxon>Eukaryota</taxon>
        <taxon>Viridiplantae</taxon>
        <taxon>Streptophyta</taxon>
        <taxon>Embryophyta</taxon>
        <taxon>Tracheophyta</taxon>
        <taxon>Spermatophyta</taxon>
        <taxon>Magnoliopsida</taxon>
        <taxon>Ranunculales</taxon>
        <taxon>Ranunculaceae</taxon>
        <taxon>Thalictroideae</taxon>
        <taxon>Thalictrum</taxon>
    </lineage>
</organism>